<name>J4UU98_BEAB2</name>
<dbReference type="PANTHER" id="PTHR43991">
    <property type="entry name" value="WD REPEAT PROTEIN (AFU_ORTHOLOGUE AFUA_8G05640)-RELATED"/>
    <property type="match status" value="1"/>
</dbReference>
<feature type="region of interest" description="Disordered" evidence="1">
    <location>
        <begin position="500"/>
        <end position="533"/>
    </location>
</feature>
<evidence type="ECO:0000256" key="1">
    <source>
        <dbReference type="SAM" id="MobiDB-lite"/>
    </source>
</evidence>
<feature type="region of interest" description="Disordered" evidence="1">
    <location>
        <begin position="603"/>
        <end position="647"/>
    </location>
</feature>
<evidence type="ECO:0000313" key="3">
    <source>
        <dbReference type="EMBL" id="EJP69542.1"/>
    </source>
</evidence>
<feature type="domain" description="DUF2415" evidence="2">
    <location>
        <begin position="353"/>
        <end position="392"/>
    </location>
</feature>
<dbReference type="Pfam" id="PF10313">
    <property type="entry name" value="DUF2415"/>
    <property type="match status" value="1"/>
</dbReference>
<evidence type="ECO:0000313" key="4">
    <source>
        <dbReference type="Proteomes" id="UP000002762"/>
    </source>
</evidence>
<dbReference type="HOGENOM" id="CLU_012621_1_1_1"/>
<organism evidence="3 4">
    <name type="scientific">Beauveria bassiana (strain ARSEF 2860)</name>
    <name type="common">White muscardine disease fungus</name>
    <name type="synonym">Tritirachium shiotae</name>
    <dbReference type="NCBI Taxonomy" id="655819"/>
    <lineage>
        <taxon>Eukaryota</taxon>
        <taxon>Fungi</taxon>
        <taxon>Dikarya</taxon>
        <taxon>Ascomycota</taxon>
        <taxon>Pezizomycotina</taxon>
        <taxon>Sordariomycetes</taxon>
        <taxon>Hypocreomycetidae</taxon>
        <taxon>Hypocreales</taxon>
        <taxon>Cordycipitaceae</taxon>
        <taxon>Beauveria</taxon>
    </lineage>
</organism>
<dbReference type="STRING" id="655819.J4UU98"/>
<dbReference type="Proteomes" id="UP000002762">
    <property type="component" value="Unassembled WGS sequence"/>
</dbReference>
<dbReference type="GeneID" id="19884519"/>
<dbReference type="OrthoDB" id="64353at2759"/>
<reference evidence="3 4" key="1">
    <citation type="journal article" date="2012" name="Sci. Rep.">
        <title>Genomic perspectives on the evolution of fungal entomopathogenicity in Beauveria bassiana.</title>
        <authorList>
            <person name="Xiao G."/>
            <person name="Ying S.H."/>
            <person name="Zheng P."/>
            <person name="Wang Z.L."/>
            <person name="Zhang S."/>
            <person name="Xie X.Q."/>
            <person name="Shang Y."/>
            <person name="St Leger R.J."/>
            <person name="Zhao G.P."/>
            <person name="Wang C."/>
            <person name="Feng M.G."/>
        </authorList>
    </citation>
    <scope>NUCLEOTIDE SEQUENCE [LARGE SCALE GENOMIC DNA]</scope>
    <source>
        <strain evidence="3 4">ARSEF 2860</strain>
    </source>
</reference>
<protein>
    <submittedName>
        <fullName evidence="3">WD domain containing protein</fullName>
    </submittedName>
</protein>
<proteinExistence type="predicted"/>
<dbReference type="AlphaFoldDB" id="J4UU98"/>
<dbReference type="InParanoid" id="J4UU98"/>
<accession>J4UU98</accession>
<dbReference type="EMBL" id="JH725152">
    <property type="protein sequence ID" value="EJP69542.1"/>
    <property type="molecule type" value="Genomic_DNA"/>
</dbReference>
<dbReference type="InterPro" id="IPR019417">
    <property type="entry name" value="DUF2415"/>
</dbReference>
<dbReference type="InterPro" id="IPR036322">
    <property type="entry name" value="WD40_repeat_dom_sf"/>
</dbReference>
<sequence>MYAKDDAAYCHTENIVSSKRRKHYQIPVRSQYAPPSFDFTARAFPNSAISRHWQLRSLISAEKRHLIYFPGGNGSNHIQRLNTSTHECETIKLLTFAPRCLVAENGWLCCGSESGDFVAVRLDEANDGINLNAPLNLDPDARPPLHQQTREESLLALITQARRSNKSLIAKSVKIANDRVNCITLWFPGALAPPVREAYTEPVAILANNDCTVTVISLDDFDKSDKIVPLDIVTYPDYVNRATISPDGRIMAAILDDPYLYIHVRSEKSCESECLPQHTWELRQRLMLKSQKKGDRADSRGSFAACFSNSGSYLAVGTQHGVISIYDAELLLDTDTDPLLTTFESSRPRSGPGAIRDMAFCPGPSDILAWTEDRGHIGIADVRADFIVRQIVDISAEPDFEHISIFDRNTIDPRLLDGQNTPRREGNQLVRVGLSATRRQGDGRIDTLNQPLTPSETIVLEAIQGDRRRRDRLTQRTDGGDTTTFDSSWSYLTSLRSSSTEEEVARPLQRQRSSSVTRGSSETFNSYRDQRERDRLAERVREFRQLGREREPIDRLSGRRDQRWIDRLGETVAAMREQRERDGDRPDASYLNVLDILQARERSGLPAGTTSTTTTARGSAIGTGTGSGLRPATTAASTLANDPERDDSSLLVPLVNQVVNRWEESAIRGTLVTEHTGLFEVPPSPDNTAGLAWSDDGRTLFVGAQNGIYEFHINTWSRLYFPSMQMR</sequence>
<dbReference type="PANTHER" id="PTHR43991:SF9">
    <property type="entry name" value="DUF2415 DOMAIN-CONTAINING PROTEIN"/>
    <property type="match status" value="1"/>
</dbReference>
<feature type="compositionally biased region" description="Polar residues" evidence="1">
    <location>
        <begin position="510"/>
        <end position="527"/>
    </location>
</feature>
<keyword evidence="4" id="KW-1185">Reference proteome</keyword>
<dbReference type="InterPro" id="IPR015943">
    <property type="entry name" value="WD40/YVTN_repeat-like_dom_sf"/>
</dbReference>
<feature type="compositionally biased region" description="Low complexity" evidence="1">
    <location>
        <begin position="607"/>
        <end position="620"/>
    </location>
</feature>
<dbReference type="RefSeq" id="XP_008594826.1">
    <property type="nucleotide sequence ID" value="XM_008596604.1"/>
</dbReference>
<dbReference type="Gene3D" id="2.130.10.10">
    <property type="entry name" value="YVTN repeat-like/Quinoprotein amine dehydrogenase"/>
    <property type="match status" value="1"/>
</dbReference>
<evidence type="ECO:0000259" key="2">
    <source>
        <dbReference type="Pfam" id="PF10313"/>
    </source>
</evidence>
<gene>
    <name evidence="3" type="ORF">BBA_01507</name>
</gene>
<dbReference type="SUPFAM" id="SSF50978">
    <property type="entry name" value="WD40 repeat-like"/>
    <property type="match status" value="1"/>
</dbReference>